<keyword evidence="3" id="KW-1185">Reference proteome</keyword>
<accession>A0A5N6QJR9</accession>
<name>A0A5N6QJR9_9ROSI</name>
<evidence type="ECO:0008006" key="4">
    <source>
        <dbReference type="Google" id="ProtNLM"/>
    </source>
</evidence>
<proteinExistence type="inferred from homology"/>
<dbReference type="InterPro" id="IPR025659">
    <property type="entry name" value="Tubby-like_C"/>
</dbReference>
<dbReference type="OrthoDB" id="677463at2759"/>
<protein>
    <recommendedName>
        <fullName evidence="4">Protein LURP-one-related 5-like</fullName>
    </recommendedName>
</protein>
<evidence type="ECO:0000313" key="3">
    <source>
        <dbReference type="Proteomes" id="UP000327013"/>
    </source>
</evidence>
<dbReference type="InterPro" id="IPR038595">
    <property type="entry name" value="LOR_sf"/>
</dbReference>
<dbReference type="AlphaFoldDB" id="A0A5N6QJR9"/>
<comment type="similarity">
    <text evidence="1">Belongs to the LOR family.</text>
</comment>
<evidence type="ECO:0000256" key="1">
    <source>
        <dbReference type="ARBA" id="ARBA00005437"/>
    </source>
</evidence>
<organism evidence="2 3">
    <name type="scientific">Carpinus fangiana</name>
    <dbReference type="NCBI Taxonomy" id="176857"/>
    <lineage>
        <taxon>Eukaryota</taxon>
        <taxon>Viridiplantae</taxon>
        <taxon>Streptophyta</taxon>
        <taxon>Embryophyta</taxon>
        <taxon>Tracheophyta</taxon>
        <taxon>Spermatophyta</taxon>
        <taxon>Magnoliopsida</taxon>
        <taxon>eudicotyledons</taxon>
        <taxon>Gunneridae</taxon>
        <taxon>Pentapetalae</taxon>
        <taxon>rosids</taxon>
        <taxon>fabids</taxon>
        <taxon>Fagales</taxon>
        <taxon>Betulaceae</taxon>
        <taxon>Carpinus</taxon>
    </lineage>
</organism>
<dbReference type="EMBL" id="CM017321">
    <property type="protein sequence ID" value="KAE7998909.1"/>
    <property type="molecule type" value="Genomic_DNA"/>
</dbReference>
<evidence type="ECO:0000313" key="2">
    <source>
        <dbReference type="EMBL" id="KAE7998909.1"/>
    </source>
</evidence>
<dbReference type="SUPFAM" id="SSF54518">
    <property type="entry name" value="Tubby C-terminal domain-like"/>
    <property type="match status" value="1"/>
</dbReference>
<dbReference type="Gene3D" id="2.40.160.200">
    <property type="entry name" value="LURP1-related"/>
    <property type="match status" value="1"/>
</dbReference>
<dbReference type="Pfam" id="PF04525">
    <property type="entry name" value="LOR"/>
    <property type="match status" value="1"/>
</dbReference>
<dbReference type="Proteomes" id="UP000327013">
    <property type="component" value="Chromosome 1"/>
</dbReference>
<dbReference type="InterPro" id="IPR007612">
    <property type="entry name" value="LOR"/>
</dbReference>
<sequence length="218" mass="24557">MNMNKAVTVDDENKFCFPEQTHLTVRKTSVFFPGDGFVAYDPHGEMLFRFDSYGPDSKPKDELVLMDAAGKCLLTLLRKKPSLHQRWEGYVGEKAEHQDPIFTVCRSSIIRRSSLIVEVFGDPDEEYQIEGSFPQRCCTIHKTSMENSSREPVAEIKRKLDPSTNVMLGKDVFLLLLKPGFDSALAMGLVLILDQMYGDDADDQEADETGHTLEDSSP</sequence>
<dbReference type="PANTHER" id="PTHR31087:SF89">
    <property type="entry name" value="PROTEIN LURP-ONE-RELATED 5-LIKE"/>
    <property type="match status" value="1"/>
</dbReference>
<reference evidence="2 3" key="1">
    <citation type="submission" date="2019-06" db="EMBL/GenBank/DDBJ databases">
        <title>A chromosomal-level reference genome of Carpinus fangiana (Coryloideae, Betulaceae).</title>
        <authorList>
            <person name="Yang X."/>
            <person name="Wang Z."/>
            <person name="Zhang L."/>
            <person name="Hao G."/>
            <person name="Liu J."/>
            <person name="Yang Y."/>
        </authorList>
    </citation>
    <scope>NUCLEOTIDE SEQUENCE [LARGE SCALE GENOMIC DNA]</scope>
    <source>
        <strain evidence="2">Cfa_2016G</strain>
        <tissue evidence="2">Leaf</tissue>
    </source>
</reference>
<gene>
    <name evidence="2" type="ORF">FH972_003404</name>
</gene>
<dbReference type="PANTHER" id="PTHR31087">
    <property type="match status" value="1"/>
</dbReference>